<dbReference type="AlphaFoldDB" id="A0A1E3QIM6"/>
<dbReference type="Pfam" id="PF08240">
    <property type="entry name" value="ADH_N"/>
    <property type="match status" value="1"/>
</dbReference>
<dbReference type="OrthoDB" id="1879366at2759"/>
<evidence type="ECO:0000256" key="4">
    <source>
        <dbReference type="ARBA" id="ARBA00022723"/>
    </source>
</evidence>
<gene>
    <name evidence="10" type="ORF">BABINDRAFT_10100</name>
</gene>
<dbReference type="InterPro" id="IPR002328">
    <property type="entry name" value="ADH_Zn_CS"/>
</dbReference>
<dbReference type="InterPro" id="IPR036291">
    <property type="entry name" value="NAD(P)-bd_dom_sf"/>
</dbReference>
<comment type="similarity">
    <text evidence="2 8">Belongs to the zinc-containing alcohol dehydrogenase family.</text>
</comment>
<name>A0A1E3QIM6_9ASCO</name>
<accession>A0A1E3QIM6</accession>
<dbReference type="Gene3D" id="3.90.180.10">
    <property type="entry name" value="Medium-chain alcohol dehydrogenases, catalytic domain"/>
    <property type="match status" value="1"/>
</dbReference>
<sequence length="357" mass="37807">MSINIPSVQRAIVALPSGRDQLVKIVNDYPVPEVKPNQVLIRLTSSGVCHSDLSTLQGIWGGAIVAKVVGHEGSGYIVQHGSQVDATQYPLGTRVGVPLVSNPCRSCYACGLPDGEVYCPNSPFHGVVIDGTWKQYIAVNVSYVIPIPDEIKNSQTVGPLLCGGVTAYKALLTANKKSGQWVVITGAGGGLGTLAVQYAVALGLRVIAIDTGTVKKTLITERLGAEQFIDYMETEDVVGAVKRITGRGADAAIMLAPSEASYNQAIHYLGLQGMLVCVGLPKRGTVLQVEPATLIHTGIRVVGSLVGTRTDIIEALDFVARGKVTPAMEVRPMDDIREILEDMVAGKISGRVVINLE</sequence>
<dbReference type="GO" id="GO:0008270">
    <property type="term" value="F:zinc ion binding"/>
    <property type="evidence" value="ECO:0007669"/>
    <property type="project" value="InterPro"/>
</dbReference>
<dbReference type="PANTHER" id="PTHR42940">
    <property type="entry name" value="ALCOHOL DEHYDROGENASE 1-RELATED"/>
    <property type="match status" value="1"/>
</dbReference>
<evidence type="ECO:0000256" key="1">
    <source>
        <dbReference type="ARBA" id="ARBA00001947"/>
    </source>
</evidence>
<dbReference type="Gene3D" id="3.40.50.720">
    <property type="entry name" value="NAD(P)-binding Rossmann-like Domain"/>
    <property type="match status" value="1"/>
</dbReference>
<organism evidence="10 11">
    <name type="scientific">Babjeviella inositovora NRRL Y-12698</name>
    <dbReference type="NCBI Taxonomy" id="984486"/>
    <lineage>
        <taxon>Eukaryota</taxon>
        <taxon>Fungi</taxon>
        <taxon>Dikarya</taxon>
        <taxon>Ascomycota</taxon>
        <taxon>Saccharomycotina</taxon>
        <taxon>Pichiomycetes</taxon>
        <taxon>Serinales incertae sedis</taxon>
        <taxon>Babjeviella</taxon>
    </lineage>
</organism>
<evidence type="ECO:0000313" key="11">
    <source>
        <dbReference type="Proteomes" id="UP000094336"/>
    </source>
</evidence>
<dbReference type="Proteomes" id="UP000094336">
    <property type="component" value="Unassembled WGS sequence"/>
</dbReference>
<evidence type="ECO:0000313" key="10">
    <source>
        <dbReference type="EMBL" id="ODQ77458.1"/>
    </source>
</evidence>
<dbReference type="RefSeq" id="XP_018982786.1">
    <property type="nucleotide sequence ID" value="XM_019126683.1"/>
</dbReference>
<keyword evidence="7" id="KW-0520">NAD</keyword>
<dbReference type="PROSITE" id="PS00059">
    <property type="entry name" value="ADH_ZINC"/>
    <property type="match status" value="1"/>
</dbReference>
<evidence type="ECO:0000256" key="8">
    <source>
        <dbReference type="RuleBase" id="RU361277"/>
    </source>
</evidence>
<dbReference type="SMART" id="SM00829">
    <property type="entry name" value="PKS_ER"/>
    <property type="match status" value="1"/>
</dbReference>
<keyword evidence="4 8" id="KW-0479">Metal-binding</keyword>
<dbReference type="InterPro" id="IPR011032">
    <property type="entry name" value="GroES-like_sf"/>
</dbReference>
<keyword evidence="5 8" id="KW-0862">Zinc</keyword>
<evidence type="ECO:0000256" key="7">
    <source>
        <dbReference type="ARBA" id="ARBA00023027"/>
    </source>
</evidence>
<dbReference type="GO" id="GO:0005737">
    <property type="term" value="C:cytoplasm"/>
    <property type="evidence" value="ECO:0007669"/>
    <property type="project" value="TreeGrafter"/>
</dbReference>
<dbReference type="Pfam" id="PF00107">
    <property type="entry name" value="ADH_zinc_N"/>
    <property type="match status" value="1"/>
</dbReference>
<keyword evidence="6" id="KW-0560">Oxidoreductase</keyword>
<dbReference type="SUPFAM" id="SSF51735">
    <property type="entry name" value="NAD(P)-binding Rossmann-fold domains"/>
    <property type="match status" value="1"/>
</dbReference>
<feature type="domain" description="Enoyl reductase (ER)" evidence="9">
    <location>
        <begin position="18"/>
        <end position="354"/>
    </location>
</feature>
<dbReference type="PANTHER" id="PTHR42940:SF3">
    <property type="entry name" value="ALCOHOL DEHYDROGENASE 1-RELATED"/>
    <property type="match status" value="1"/>
</dbReference>
<keyword evidence="11" id="KW-1185">Reference proteome</keyword>
<dbReference type="CDD" id="cd08297">
    <property type="entry name" value="CAD3"/>
    <property type="match status" value="1"/>
</dbReference>
<dbReference type="GeneID" id="30144537"/>
<dbReference type="EMBL" id="KV454440">
    <property type="protein sequence ID" value="ODQ77458.1"/>
    <property type="molecule type" value="Genomic_DNA"/>
</dbReference>
<dbReference type="GO" id="GO:0004022">
    <property type="term" value="F:alcohol dehydrogenase (NAD+) activity"/>
    <property type="evidence" value="ECO:0007669"/>
    <property type="project" value="UniProtKB-EC"/>
</dbReference>
<reference evidence="11" key="1">
    <citation type="submission" date="2016-05" db="EMBL/GenBank/DDBJ databases">
        <title>Comparative genomics of biotechnologically important yeasts.</title>
        <authorList>
            <consortium name="DOE Joint Genome Institute"/>
            <person name="Riley R."/>
            <person name="Haridas S."/>
            <person name="Wolfe K.H."/>
            <person name="Lopes M.R."/>
            <person name="Hittinger C.T."/>
            <person name="Goker M."/>
            <person name="Salamov A."/>
            <person name="Wisecaver J."/>
            <person name="Long T.M."/>
            <person name="Aerts A.L."/>
            <person name="Barry K."/>
            <person name="Choi C."/>
            <person name="Clum A."/>
            <person name="Coughlan A.Y."/>
            <person name="Deshpande S."/>
            <person name="Douglass A.P."/>
            <person name="Hanson S.J."/>
            <person name="Klenk H.-P."/>
            <person name="Labutti K."/>
            <person name="Lapidus A."/>
            <person name="Lindquist E."/>
            <person name="Lipzen A."/>
            <person name="Meier-Kolthoff J.P."/>
            <person name="Ohm R.A."/>
            <person name="Otillar R.P."/>
            <person name="Pangilinan J."/>
            <person name="Peng Y."/>
            <person name="Rokas A."/>
            <person name="Rosa C.A."/>
            <person name="Scheuner C."/>
            <person name="Sibirny A.A."/>
            <person name="Slot J.C."/>
            <person name="Stielow J.B."/>
            <person name="Sun H."/>
            <person name="Kurtzman C.P."/>
            <person name="Blackwell M."/>
            <person name="Grigoriev I.V."/>
            <person name="Jeffries T.W."/>
        </authorList>
    </citation>
    <scope>NUCLEOTIDE SEQUENCE [LARGE SCALE GENOMIC DNA]</scope>
    <source>
        <strain evidence="11">NRRL Y-12698</strain>
    </source>
</reference>
<dbReference type="InterPro" id="IPR013149">
    <property type="entry name" value="ADH-like_C"/>
</dbReference>
<proteinExistence type="inferred from homology"/>
<evidence type="ECO:0000256" key="2">
    <source>
        <dbReference type="ARBA" id="ARBA00008072"/>
    </source>
</evidence>
<dbReference type="SUPFAM" id="SSF50129">
    <property type="entry name" value="GroES-like"/>
    <property type="match status" value="1"/>
</dbReference>
<dbReference type="EC" id="1.1.1.1" evidence="3"/>
<evidence type="ECO:0000256" key="5">
    <source>
        <dbReference type="ARBA" id="ARBA00022833"/>
    </source>
</evidence>
<dbReference type="FunFam" id="3.40.50.720:FF:000039">
    <property type="entry name" value="Alcohol dehydrogenase AdhP"/>
    <property type="match status" value="1"/>
</dbReference>
<evidence type="ECO:0000259" key="9">
    <source>
        <dbReference type="SMART" id="SM00829"/>
    </source>
</evidence>
<evidence type="ECO:0000256" key="3">
    <source>
        <dbReference type="ARBA" id="ARBA00013190"/>
    </source>
</evidence>
<dbReference type="InterPro" id="IPR020843">
    <property type="entry name" value="ER"/>
</dbReference>
<dbReference type="InterPro" id="IPR013154">
    <property type="entry name" value="ADH-like_N"/>
</dbReference>
<protein>
    <recommendedName>
        <fullName evidence="3">alcohol dehydrogenase</fullName>
        <ecNumber evidence="3">1.1.1.1</ecNumber>
    </recommendedName>
</protein>
<comment type="cofactor">
    <cofactor evidence="1 8">
        <name>Zn(2+)</name>
        <dbReference type="ChEBI" id="CHEBI:29105"/>
    </cofactor>
</comment>
<evidence type="ECO:0000256" key="6">
    <source>
        <dbReference type="ARBA" id="ARBA00023002"/>
    </source>
</evidence>
<dbReference type="STRING" id="984486.A0A1E3QIM6"/>